<dbReference type="Proteomes" id="UP000228380">
    <property type="component" value="Chromosome 18"/>
</dbReference>
<reference evidence="2" key="1">
    <citation type="journal article" date="2019" name="Nat. Commun.">
        <title>Genome-wide association mapping of date palm fruit traits.</title>
        <authorList>
            <person name="Hazzouri K.M."/>
            <person name="Gros-Balthazard M."/>
            <person name="Flowers J.M."/>
            <person name="Copetti D."/>
            <person name="Lemansour A."/>
            <person name="Lebrun M."/>
            <person name="Masmoudi K."/>
            <person name="Ferrand S."/>
            <person name="Dhar M.I."/>
            <person name="Fresquez Z.A."/>
            <person name="Rosas U."/>
            <person name="Zhang J."/>
            <person name="Talag J."/>
            <person name="Lee S."/>
            <person name="Kudrna D."/>
            <person name="Powell R.F."/>
            <person name="Leitch I.J."/>
            <person name="Krueger R.R."/>
            <person name="Wing R.A."/>
            <person name="Amiri K.M.A."/>
            <person name="Purugganan M.D."/>
        </authorList>
    </citation>
    <scope>NUCLEOTIDE SEQUENCE [LARGE SCALE GENOMIC DNA]</scope>
    <source>
        <strain evidence="2">cv. Khalas</strain>
    </source>
</reference>
<dbReference type="RefSeq" id="XP_008811182.2">
    <property type="nucleotide sequence ID" value="XM_008812960.4"/>
</dbReference>
<organism evidence="2 3">
    <name type="scientific">Phoenix dactylifera</name>
    <name type="common">Date palm</name>
    <dbReference type="NCBI Taxonomy" id="42345"/>
    <lineage>
        <taxon>Eukaryota</taxon>
        <taxon>Viridiplantae</taxon>
        <taxon>Streptophyta</taxon>
        <taxon>Embryophyta</taxon>
        <taxon>Tracheophyta</taxon>
        <taxon>Spermatophyta</taxon>
        <taxon>Magnoliopsida</taxon>
        <taxon>Liliopsida</taxon>
        <taxon>Arecaceae</taxon>
        <taxon>Coryphoideae</taxon>
        <taxon>Phoeniceae</taxon>
        <taxon>Phoenix</taxon>
    </lineage>
</organism>
<evidence type="ECO:0000256" key="1">
    <source>
        <dbReference type="SAM" id="MobiDB-lite"/>
    </source>
</evidence>
<feature type="compositionally biased region" description="Basic and acidic residues" evidence="1">
    <location>
        <begin position="37"/>
        <end position="49"/>
    </location>
</feature>
<dbReference type="KEGG" id="pda:103722404"/>
<keyword evidence="2" id="KW-1185">Reference proteome</keyword>
<accession>A0A8B7D1P5</accession>
<evidence type="ECO:0000313" key="3">
    <source>
        <dbReference type="RefSeq" id="XP_008811182.2"/>
    </source>
</evidence>
<name>A0A8B7D1P5_PHODC</name>
<protein>
    <submittedName>
        <fullName evidence="3">Uncharacterized protein LOC103722404</fullName>
    </submittedName>
</protein>
<dbReference type="GeneID" id="103722404"/>
<proteinExistence type="predicted"/>
<dbReference type="AlphaFoldDB" id="A0A8B7D1P5"/>
<feature type="compositionally biased region" description="Basic and acidic residues" evidence="1">
    <location>
        <begin position="1"/>
        <end position="11"/>
    </location>
</feature>
<reference evidence="3" key="2">
    <citation type="submission" date="2025-08" db="UniProtKB">
        <authorList>
            <consortium name="RefSeq"/>
        </authorList>
    </citation>
    <scope>IDENTIFICATION</scope>
    <source>
        <tissue evidence="3">Young leaves</tissue>
    </source>
</reference>
<evidence type="ECO:0000313" key="2">
    <source>
        <dbReference type="Proteomes" id="UP000228380"/>
    </source>
</evidence>
<sequence>MAVRDGADGFPHRSGFGNHVAGSPNAEAAGGGGLLLRDGRRADRRRDPSLLRQRRPPASPRPGPPRARPRIPPQEVRPIAILRIPSSLLIFFVSSLRRKLLNGFPFLVVFLQSANKFYWGESHPLYGLRMTVIKAGPCDTMNWILKNTDSLYSRCHTIFGCVLIWGMAEAVNQKVFSFVAQSILA</sequence>
<feature type="compositionally biased region" description="Pro residues" evidence="1">
    <location>
        <begin position="57"/>
        <end position="72"/>
    </location>
</feature>
<gene>
    <name evidence="3" type="primary">LOC103722404</name>
</gene>
<feature type="region of interest" description="Disordered" evidence="1">
    <location>
        <begin position="1"/>
        <end position="72"/>
    </location>
</feature>